<dbReference type="PANTHER" id="PTHR13032:SF6">
    <property type="entry name" value="MITOCHONDRIAL IMPORT INNER MEMBRANE TRANSLOCASE SUBUNIT TIM21"/>
    <property type="match status" value="1"/>
</dbReference>
<keyword evidence="9 10" id="KW-0472">Membrane</keyword>
<evidence type="ECO:0000313" key="12">
    <source>
        <dbReference type="Proteomes" id="UP000093000"/>
    </source>
</evidence>
<comment type="function">
    <text evidence="10">Essential component of the TIM23 complex, a complex that mediates the translocation of transit peptide-containing proteins across the mitochondrial inner membrane.</text>
</comment>
<evidence type="ECO:0000256" key="8">
    <source>
        <dbReference type="ARBA" id="ARBA00023128"/>
    </source>
</evidence>
<dbReference type="InParanoid" id="A0A1C7N5Y7"/>
<keyword evidence="10" id="KW-0813">Transport</keyword>
<keyword evidence="12" id="KW-1185">Reference proteome</keyword>
<comment type="subcellular location">
    <subcellularLocation>
        <location evidence="1 10">Mitochondrion inner membrane</location>
        <topology evidence="1 10">Single-pass membrane protein</topology>
    </subcellularLocation>
</comment>
<keyword evidence="7 10" id="KW-1133">Transmembrane helix</keyword>
<keyword evidence="10" id="KW-0653">Protein transport</keyword>
<comment type="similarity">
    <text evidence="2 10">Belongs to the TIM21 family.</text>
</comment>
<dbReference type="EMBL" id="LUGH01000495">
    <property type="protein sequence ID" value="OBZ84565.1"/>
    <property type="molecule type" value="Genomic_DNA"/>
</dbReference>
<dbReference type="Pfam" id="PF08294">
    <property type="entry name" value="TIM21"/>
    <property type="match status" value="1"/>
</dbReference>
<dbReference type="GO" id="GO:0005744">
    <property type="term" value="C:TIM23 mitochondrial import inner membrane translocase complex"/>
    <property type="evidence" value="ECO:0007669"/>
    <property type="project" value="UniProtKB-UniRule"/>
</dbReference>
<accession>A0A1C7N5Y7</accession>
<keyword evidence="10" id="KW-0811">Translocation</keyword>
<name>A0A1C7N5Y7_9FUNG</name>
<keyword evidence="8 10" id="KW-0496">Mitochondrion</keyword>
<keyword evidence="6" id="KW-0809">Transit peptide</keyword>
<dbReference type="InterPro" id="IPR038552">
    <property type="entry name" value="Tim21_IMS_sf"/>
</dbReference>
<evidence type="ECO:0000256" key="4">
    <source>
        <dbReference type="ARBA" id="ARBA00022692"/>
    </source>
</evidence>
<dbReference type="PANTHER" id="PTHR13032">
    <property type="entry name" value="MITOCHONDRIAL IMPORT INNER MEMBRANE TRANSLOCASE SUBUNIT TIM21"/>
    <property type="match status" value="1"/>
</dbReference>
<evidence type="ECO:0000256" key="10">
    <source>
        <dbReference type="RuleBase" id="RU367142"/>
    </source>
</evidence>
<evidence type="ECO:0000256" key="5">
    <source>
        <dbReference type="ARBA" id="ARBA00022792"/>
    </source>
</evidence>
<sequence>MLRLLRKSPIQTLEANWTRATIKPFSTPARQNNRKKKRSANLSSLVVAASKTTFNLGIILTGVGLTSVIVYYIGSELFSSQSPTSIFNEVVDRIRVHDELVALLGEPIKGHGEPSRNSRRRNRRIASQVVEDQNNEPHLLMRFYVEGPLSQGTVSLEMIKDEKKKWQYKKLYVDVPGQGLPSKRIYLEQH</sequence>
<comment type="caution">
    <text evidence="11">The sequence shown here is derived from an EMBL/GenBank/DDBJ whole genome shotgun (WGS) entry which is preliminary data.</text>
</comment>
<evidence type="ECO:0000256" key="9">
    <source>
        <dbReference type="ARBA" id="ARBA00023136"/>
    </source>
</evidence>
<evidence type="ECO:0000256" key="2">
    <source>
        <dbReference type="ARBA" id="ARBA00010867"/>
    </source>
</evidence>
<keyword evidence="4 10" id="KW-0812">Transmembrane</keyword>
<dbReference type="GO" id="GO:0030150">
    <property type="term" value="P:protein import into mitochondrial matrix"/>
    <property type="evidence" value="ECO:0007669"/>
    <property type="project" value="UniProtKB-UniRule"/>
</dbReference>
<dbReference type="OrthoDB" id="436405at2759"/>
<protein>
    <recommendedName>
        <fullName evidence="3 10">Mitochondrial import inner membrane translocase subunit Tim21</fullName>
    </recommendedName>
</protein>
<dbReference type="InterPro" id="IPR013261">
    <property type="entry name" value="Tim21"/>
</dbReference>
<proteinExistence type="inferred from homology"/>
<dbReference type="STRING" id="101091.A0A1C7N5Y7"/>
<dbReference type="Proteomes" id="UP000093000">
    <property type="component" value="Unassembled WGS sequence"/>
</dbReference>
<evidence type="ECO:0000256" key="7">
    <source>
        <dbReference type="ARBA" id="ARBA00022989"/>
    </source>
</evidence>
<evidence type="ECO:0000256" key="6">
    <source>
        <dbReference type="ARBA" id="ARBA00022946"/>
    </source>
</evidence>
<evidence type="ECO:0000256" key="1">
    <source>
        <dbReference type="ARBA" id="ARBA00004434"/>
    </source>
</evidence>
<evidence type="ECO:0000256" key="3">
    <source>
        <dbReference type="ARBA" id="ARBA00020726"/>
    </source>
</evidence>
<gene>
    <name evidence="11" type="primary">tim21</name>
    <name evidence="11" type="ORF">A0J61_07380</name>
</gene>
<dbReference type="Gene3D" id="3.10.450.320">
    <property type="entry name" value="Mitochondrial import inner membrane translocase subunit Tim21"/>
    <property type="match status" value="1"/>
</dbReference>
<keyword evidence="5 10" id="KW-0999">Mitochondrion inner membrane</keyword>
<dbReference type="AlphaFoldDB" id="A0A1C7N5Y7"/>
<reference evidence="11 12" key="1">
    <citation type="submission" date="2016-03" db="EMBL/GenBank/DDBJ databases">
        <title>Choanephora cucurbitarum.</title>
        <authorList>
            <person name="Min B."/>
            <person name="Park H."/>
            <person name="Park J.-H."/>
            <person name="Shin H.-D."/>
            <person name="Choi I.-G."/>
        </authorList>
    </citation>
    <scope>NUCLEOTIDE SEQUENCE [LARGE SCALE GENOMIC DNA]</scope>
    <source>
        <strain evidence="11 12">KUS-F28377</strain>
    </source>
</reference>
<dbReference type="FunFam" id="3.10.450.320:FF:000002">
    <property type="entry name" value="Mitochondrial import inner membrane translocase subunit tim21"/>
    <property type="match status" value="1"/>
</dbReference>
<evidence type="ECO:0000313" key="11">
    <source>
        <dbReference type="EMBL" id="OBZ84565.1"/>
    </source>
</evidence>
<organism evidence="11 12">
    <name type="scientific">Choanephora cucurbitarum</name>
    <dbReference type="NCBI Taxonomy" id="101091"/>
    <lineage>
        <taxon>Eukaryota</taxon>
        <taxon>Fungi</taxon>
        <taxon>Fungi incertae sedis</taxon>
        <taxon>Mucoromycota</taxon>
        <taxon>Mucoromycotina</taxon>
        <taxon>Mucoromycetes</taxon>
        <taxon>Mucorales</taxon>
        <taxon>Mucorineae</taxon>
        <taxon>Choanephoraceae</taxon>
        <taxon>Choanephoroideae</taxon>
        <taxon>Choanephora</taxon>
    </lineage>
</organism>
<comment type="subunit">
    <text evidence="10">Component of the TIM23 complex.</text>
</comment>
<feature type="transmembrane region" description="Helical" evidence="10">
    <location>
        <begin position="54"/>
        <end position="74"/>
    </location>
</feature>